<keyword evidence="2" id="KW-1185">Reference proteome</keyword>
<dbReference type="AlphaFoldDB" id="A0AAV4WT81"/>
<name>A0AAV4WT81_CAEEX</name>
<proteinExistence type="predicted"/>
<comment type="caution">
    <text evidence="1">The sequence shown here is derived from an EMBL/GenBank/DDBJ whole genome shotgun (WGS) entry which is preliminary data.</text>
</comment>
<reference evidence="1 2" key="1">
    <citation type="submission" date="2021-06" db="EMBL/GenBank/DDBJ databases">
        <title>Caerostris extrusa draft genome.</title>
        <authorList>
            <person name="Kono N."/>
            <person name="Arakawa K."/>
        </authorList>
    </citation>
    <scope>NUCLEOTIDE SEQUENCE [LARGE SCALE GENOMIC DNA]</scope>
</reference>
<evidence type="ECO:0000313" key="1">
    <source>
        <dbReference type="EMBL" id="GIY84859.1"/>
    </source>
</evidence>
<accession>A0AAV4WT81</accession>
<dbReference type="Proteomes" id="UP001054945">
    <property type="component" value="Unassembled WGS sequence"/>
</dbReference>
<gene>
    <name evidence="1" type="ORF">CEXT_217841</name>
</gene>
<organism evidence="1 2">
    <name type="scientific">Caerostris extrusa</name>
    <name type="common">Bark spider</name>
    <name type="synonym">Caerostris bankana</name>
    <dbReference type="NCBI Taxonomy" id="172846"/>
    <lineage>
        <taxon>Eukaryota</taxon>
        <taxon>Metazoa</taxon>
        <taxon>Ecdysozoa</taxon>
        <taxon>Arthropoda</taxon>
        <taxon>Chelicerata</taxon>
        <taxon>Arachnida</taxon>
        <taxon>Araneae</taxon>
        <taxon>Araneomorphae</taxon>
        <taxon>Entelegynae</taxon>
        <taxon>Araneoidea</taxon>
        <taxon>Araneidae</taxon>
        <taxon>Caerostris</taxon>
    </lineage>
</organism>
<sequence>MYSYLQALKQYLYDQILLNDIVYWDNNACDDKTRTAAIASISSIERHPKALQAHLSRRMPSPDDSKRVKFAFSTSF</sequence>
<evidence type="ECO:0000313" key="2">
    <source>
        <dbReference type="Proteomes" id="UP001054945"/>
    </source>
</evidence>
<dbReference type="EMBL" id="BPLR01016582">
    <property type="protein sequence ID" value="GIY84859.1"/>
    <property type="molecule type" value="Genomic_DNA"/>
</dbReference>
<protein>
    <submittedName>
        <fullName evidence="1">Uncharacterized protein</fullName>
    </submittedName>
</protein>